<keyword evidence="7" id="KW-1185">Reference proteome</keyword>
<proteinExistence type="inferred from homology"/>
<accession>A0ABW4XL91</accession>
<dbReference type="Gene3D" id="1.10.10.10">
    <property type="entry name" value="Winged helix-like DNA-binding domain superfamily/Winged helix DNA-binding domain"/>
    <property type="match status" value="1"/>
</dbReference>
<evidence type="ECO:0000256" key="3">
    <source>
        <dbReference type="ARBA" id="ARBA00023125"/>
    </source>
</evidence>
<organism evidence="6 7">
    <name type="scientific">Corallincola platygyrae</name>
    <dbReference type="NCBI Taxonomy" id="1193278"/>
    <lineage>
        <taxon>Bacteria</taxon>
        <taxon>Pseudomonadati</taxon>
        <taxon>Pseudomonadota</taxon>
        <taxon>Gammaproteobacteria</taxon>
        <taxon>Alteromonadales</taxon>
        <taxon>Psychromonadaceae</taxon>
        <taxon>Corallincola</taxon>
    </lineage>
</organism>
<dbReference type="PANTHER" id="PTHR30126">
    <property type="entry name" value="HTH-TYPE TRANSCRIPTIONAL REGULATOR"/>
    <property type="match status" value="1"/>
</dbReference>
<protein>
    <submittedName>
        <fullName evidence="6">LysR family transcriptional regulator</fullName>
    </submittedName>
</protein>
<dbReference type="Proteomes" id="UP001597380">
    <property type="component" value="Unassembled WGS sequence"/>
</dbReference>
<evidence type="ECO:0000256" key="4">
    <source>
        <dbReference type="ARBA" id="ARBA00023163"/>
    </source>
</evidence>
<dbReference type="Pfam" id="PF03466">
    <property type="entry name" value="LysR_substrate"/>
    <property type="match status" value="1"/>
</dbReference>
<dbReference type="PANTHER" id="PTHR30126:SF91">
    <property type="entry name" value="LYSR FAMILY TRANSCRIPTIONAL REGULATOR"/>
    <property type="match status" value="1"/>
</dbReference>
<evidence type="ECO:0000313" key="6">
    <source>
        <dbReference type="EMBL" id="MFD2095937.1"/>
    </source>
</evidence>
<dbReference type="PROSITE" id="PS50931">
    <property type="entry name" value="HTH_LYSR"/>
    <property type="match status" value="1"/>
</dbReference>
<keyword evidence="2" id="KW-0805">Transcription regulation</keyword>
<keyword evidence="4" id="KW-0804">Transcription</keyword>
<evidence type="ECO:0000256" key="2">
    <source>
        <dbReference type="ARBA" id="ARBA00023015"/>
    </source>
</evidence>
<dbReference type="EMBL" id="JBHUHT010000010">
    <property type="protein sequence ID" value="MFD2095937.1"/>
    <property type="molecule type" value="Genomic_DNA"/>
</dbReference>
<dbReference type="InterPro" id="IPR036388">
    <property type="entry name" value="WH-like_DNA-bd_sf"/>
</dbReference>
<dbReference type="InterPro" id="IPR000847">
    <property type="entry name" value="LysR_HTH_N"/>
</dbReference>
<dbReference type="InterPro" id="IPR036390">
    <property type="entry name" value="WH_DNA-bd_sf"/>
</dbReference>
<dbReference type="InterPro" id="IPR005119">
    <property type="entry name" value="LysR_subst-bd"/>
</dbReference>
<gene>
    <name evidence="6" type="ORF">ACFSJ3_08080</name>
</gene>
<keyword evidence="3" id="KW-0238">DNA-binding</keyword>
<dbReference type="Gene3D" id="3.40.190.290">
    <property type="match status" value="1"/>
</dbReference>
<dbReference type="CDD" id="cd05466">
    <property type="entry name" value="PBP2_LTTR_substrate"/>
    <property type="match status" value="1"/>
</dbReference>
<dbReference type="SUPFAM" id="SSF53850">
    <property type="entry name" value="Periplasmic binding protein-like II"/>
    <property type="match status" value="1"/>
</dbReference>
<evidence type="ECO:0000313" key="7">
    <source>
        <dbReference type="Proteomes" id="UP001597380"/>
    </source>
</evidence>
<name>A0ABW4XL91_9GAMM</name>
<dbReference type="Pfam" id="PF00126">
    <property type="entry name" value="HTH_1"/>
    <property type="match status" value="1"/>
</dbReference>
<dbReference type="RefSeq" id="WP_345340664.1">
    <property type="nucleotide sequence ID" value="NZ_BAABLI010000016.1"/>
</dbReference>
<reference evidence="7" key="1">
    <citation type="journal article" date="2019" name="Int. J. Syst. Evol. Microbiol.">
        <title>The Global Catalogue of Microorganisms (GCM) 10K type strain sequencing project: providing services to taxonomists for standard genome sequencing and annotation.</title>
        <authorList>
            <consortium name="The Broad Institute Genomics Platform"/>
            <consortium name="The Broad Institute Genome Sequencing Center for Infectious Disease"/>
            <person name="Wu L."/>
            <person name="Ma J."/>
        </authorList>
    </citation>
    <scope>NUCLEOTIDE SEQUENCE [LARGE SCALE GENOMIC DNA]</scope>
    <source>
        <strain evidence="7">CGMCC 1.10992</strain>
    </source>
</reference>
<evidence type="ECO:0000259" key="5">
    <source>
        <dbReference type="PROSITE" id="PS50931"/>
    </source>
</evidence>
<comment type="similarity">
    <text evidence="1">Belongs to the LysR transcriptional regulatory family.</text>
</comment>
<comment type="caution">
    <text evidence="6">The sequence shown here is derived from an EMBL/GenBank/DDBJ whole genome shotgun (WGS) entry which is preliminary data.</text>
</comment>
<feature type="domain" description="HTH lysR-type" evidence="5">
    <location>
        <begin position="6"/>
        <end position="63"/>
    </location>
</feature>
<sequence>MEQNRFTLDQLRALLIVVEKGSFSAAARHLGKAQSVLSHHIQNLEIDLDIILFDRSGRYPTLTPAGEAVVEQAKFLLQQADHLSGVAKSLQEYQREKLVIAADEMALDGRFDPSMLALSQTFPHLSVEICHPVLKDVATMVREGRADIGLTVQMSDVYDDLAFARLGATKMVVIVETGHALTELGTLDTIALARYRQVLVSGTIQENSPWQLSPLCWRVSSIWGAVELAKAGVGWTIVPAFAAKDGIAQGKLAVLTTKLDPPEWELPSDLIWRHDARIDGVMEWVINRLCSV</sequence>
<evidence type="ECO:0000256" key="1">
    <source>
        <dbReference type="ARBA" id="ARBA00009437"/>
    </source>
</evidence>
<dbReference type="SUPFAM" id="SSF46785">
    <property type="entry name" value="Winged helix' DNA-binding domain"/>
    <property type="match status" value="1"/>
</dbReference>